<dbReference type="NCBIfam" id="NF003819">
    <property type="entry name" value="PRK05412.1"/>
    <property type="match status" value="1"/>
</dbReference>
<reference evidence="4" key="1">
    <citation type="submission" date="2022-08" db="EMBL/GenBank/DDBJ databases">
        <title>Genomic Encyclopedia of Type Strains, Phase III (KMG-III): the genomes of soil and plant-associated and newly described type strains.</title>
        <authorList>
            <person name="Whitman W."/>
        </authorList>
    </citation>
    <scope>NUCLEOTIDE SEQUENCE</scope>
    <source>
        <strain evidence="4">HMT 1</strain>
    </source>
</reference>
<proteinExistence type="inferred from homology"/>
<name>A0AAE3L1E8_9GAMM</name>
<dbReference type="Gene3D" id="3.30.70.990">
    <property type="entry name" value="YajQ-like, domain 2"/>
    <property type="match status" value="1"/>
</dbReference>
<dbReference type="InterPro" id="IPR035570">
    <property type="entry name" value="UPF0234_N"/>
</dbReference>
<dbReference type="SUPFAM" id="SSF89963">
    <property type="entry name" value="YajQ-like"/>
    <property type="match status" value="2"/>
</dbReference>
<dbReference type="Pfam" id="PF04461">
    <property type="entry name" value="YajQ"/>
    <property type="match status" value="1"/>
</dbReference>
<evidence type="ECO:0000313" key="4">
    <source>
        <dbReference type="EMBL" id="MCS3903086.1"/>
    </source>
</evidence>
<dbReference type="AlphaFoldDB" id="A0AAE3L1E8"/>
<accession>A0AAE3L1E8</accession>
<dbReference type="InterPro" id="IPR035571">
    <property type="entry name" value="UPF0234-like_C"/>
</dbReference>
<dbReference type="PANTHER" id="PTHR30476">
    <property type="entry name" value="UPF0234 PROTEIN YAJQ"/>
    <property type="match status" value="1"/>
</dbReference>
<evidence type="ECO:0000256" key="2">
    <source>
        <dbReference type="ARBA" id="ARBA00093450"/>
    </source>
</evidence>
<comment type="function">
    <text evidence="3">Nucleotide-binding protein.</text>
</comment>
<dbReference type="GO" id="GO:0000166">
    <property type="term" value="F:nucleotide binding"/>
    <property type="evidence" value="ECO:0007669"/>
    <property type="project" value="UniProtKB-UniRule"/>
</dbReference>
<gene>
    <name evidence="4" type="ORF">J2T55_001103</name>
</gene>
<comment type="similarity">
    <text evidence="2 3">Belongs to the YajQ family.</text>
</comment>
<dbReference type="HAMAP" id="MF_00632">
    <property type="entry name" value="UPF0234"/>
    <property type="match status" value="1"/>
</dbReference>
<evidence type="ECO:0000313" key="5">
    <source>
        <dbReference type="Proteomes" id="UP001204445"/>
    </source>
</evidence>
<dbReference type="InterPro" id="IPR036183">
    <property type="entry name" value="YajQ-like_sf"/>
</dbReference>
<protein>
    <recommendedName>
        <fullName evidence="3">Nucleotide-binding protein J2T55_001103</fullName>
    </recommendedName>
</protein>
<dbReference type="Proteomes" id="UP001204445">
    <property type="component" value="Unassembled WGS sequence"/>
</dbReference>
<keyword evidence="1 3" id="KW-0547">Nucleotide-binding</keyword>
<dbReference type="Gene3D" id="3.30.70.860">
    <property type="match status" value="1"/>
</dbReference>
<dbReference type="RefSeq" id="WP_259054697.1">
    <property type="nucleotide sequence ID" value="NZ_JANUCT010000006.1"/>
</dbReference>
<dbReference type="PANTHER" id="PTHR30476:SF0">
    <property type="entry name" value="UPF0234 PROTEIN YAJQ"/>
    <property type="match status" value="1"/>
</dbReference>
<dbReference type="CDD" id="cd11740">
    <property type="entry name" value="YajQ_like"/>
    <property type="match status" value="1"/>
</dbReference>
<keyword evidence="5" id="KW-1185">Reference proteome</keyword>
<evidence type="ECO:0000256" key="1">
    <source>
        <dbReference type="ARBA" id="ARBA00022741"/>
    </source>
</evidence>
<dbReference type="EMBL" id="JANUCT010000006">
    <property type="protein sequence ID" value="MCS3903086.1"/>
    <property type="molecule type" value="Genomic_DNA"/>
</dbReference>
<sequence length="160" mass="17991">MPSFDIVSEVDLHELGNAVDQTNREVGTRFDFKGSKAHVEQNEHELTLVAPSEYQVKQMAEMLDGKLAKRGIDVGCLERGRITETNNEARQVITVRHGIDQELGKTISKRIKSSGLKVQASIQGEQVRVTGKKRDDLQEVMSMLREAKLGLPLQFTNFRD</sequence>
<evidence type="ECO:0000256" key="3">
    <source>
        <dbReference type="HAMAP-Rule" id="MF_00632"/>
    </source>
</evidence>
<dbReference type="GO" id="GO:0005829">
    <property type="term" value="C:cytosol"/>
    <property type="evidence" value="ECO:0007669"/>
    <property type="project" value="TreeGrafter"/>
</dbReference>
<dbReference type="InterPro" id="IPR007551">
    <property type="entry name" value="YajQ/Smlt4090-like"/>
</dbReference>
<comment type="caution">
    <text evidence="4">The sequence shown here is derived from an EMBL/GenBank/DDBJ whole genome shotgun (WGS) entry which is preliminary data.</text>
</comment>
<organism evidence="4 5">
    <name type="scientific">Methylohalomonas lacus</name>
    <dbReference type="NCBI Taxonomy" id="398773"/>
    <lineage>
        <taxon>Bacteria</taxon>
        <taxon>Pseudomonadati</taxon>
        <taxon>Pseudomonadota</taxon>
        <taxon>Gammaproteobacteria</taxon>
        <taxon>Methylohalomonadales</taxon>
        <taxon>Methylohalomonadaceae</taxon>
        <taxon>Methylohalomonas</taxon>
    </lineage>
</organism>